<dbReference type="PANTHER" id="PTHR13808">
    <property type="entry name" value="CBP/P300-RELATED"/>
    <property type="match status" value="1"/>
</dbReference>
<evidence type="ECO:0000313" key="15">
    <source>
        <dbReference type="EMBL" id="JAR89014.1"/>
    </source>
</evidence>
<dbReference type="EMBL" id="GEGO01006390">
    <property type="protein sequence ID" value="JAR89014.1"/>
    <property type="molecule type" value="Transcribed_RNA"/>
</dbReference>
<dbReference type="GO" id="GO:0005634">
    <property type="term" value="C:nucleus"/>
    <property type="evidence" value="ECO:0007669"/>
    <property type="project" value="UniProtKB-SubCell"/>
</dbReference>
<dbReference type="InterPro" id="IPR013178">
    <property type="entry name" value="Histone_AcTrfase_Rtt109/CBP"/>
</dbReference>
<evidence type="ECO:0000256" key="12">
    <source>
        <dbReference type="PROSITE-ProRule" id="PRU00203"/>
    </source>
</evidence>
<comment type="catalytic activity">
    <reaction evidence="11">
        <text>L-lysyl-[protein] + acetyl-CoA = N(6)-acetyl-L-lysyl-[protein] + CoA + H(+)</text>
        <dbReference type="Rhea" id="RHEA:45948"/>
        <dbReference type="Rhea" id="RHEA-COMP:9752"/>
        <dbReference type="Rhea" id="RHEA-COMP:10731"/>
        <dbReference type="ChEBI" id="CHEBI:15378"/>
        <dbReference type="ChEBI" id="CHEBI:29969"/>
        <dbReference type="ChEBI" id="CHEBI:57287"/>
        <dbReference type="ChEBI" id="CHEBI:57288"/>
        <dbReference type="ChEBI" id="CHEBI:61930"/>
        <dbReference type="EC" id="2.3.1.48"/>
    </reaction>
</comment>
<evidence type="ECO:0000256" key="11">
    <source>
        <dbReference type="ARBA" id="ARBA00048017"/>
    </source>
</evidence>
<dbReference type="PANTHER" id="PTHR13808:SF1">
    <property type="entry name" value="HISTONE ACETYLTRANSFERASE"/>
    <property type="match status" value="1"/>
</dbReference>
<keyword evidence="10" id="KW-0539">Nucleus</keyword>
<keyword evidence="7" id="KW-0156">Chromatin regulator</keyword>
<comment type="subcellular location">
    <subcellularLocation>
        <location evidence="1">Nucleus</location>
    </subcellularLocation>
</comment>
<dbReference type="AlphaFoldDB" id="A0A147BE32"/>
<evidence type="ECO:0000256" key="2">
    <source>
        <dbReference type="ARBA" id="ARBA00013184"/>
    </source>
</evidence>
<organism evidence="15">
    <name type="scientific">Ixodes ricinus</name>
    <name type="common">Common tick</name>
    <name type="synonym">Acarus ricinus</name>
    <dbReference type="NCBI Taxonomy" id="34613"/>
    <lineage>
        <taxon>Eukaryota</taxon>
        <taxon>Metazoa</taxon>
        <taxon>Ecdysozoa</taxon>
        <taxon>Arthropoda</taxon>
        <taxon>Chelicerata</taxon>
        <taxon>Arachnida</taxon>
        <taxon>Acari</taxon>
        <taxon>Parasitiformes</taxon>
        <taxon>Ixodida</taxon>
        <taxon>Ixodoidea</taxon>
        <taxon>Ixodidae</taxon>
        <taxon>Ixodinae</taxon>
        <taxon>Ixodes</taxon>
    </lineage>
</organism>
<evidence type="ECO:0000256" key="1">
    <source>
        <dbReference type="ARBA" id="ARBA00004123"/>
    </source>
</evidence>
<dbReference type="Pfam" id="PF02135">
    <property type="entry name" value="zf-TAZ"/>
    <property type="match status" value="2"/>
</dbReference>
<keyword evidence="9" id="KW-0804">Transcription</keyword>
<keyword evidence="4 12" id="KW-0479">Metal-binding</keyword>
<feature type="domain" description="TAZ-type" evidence="14">
    <location>
        <begin position="37"/>
        <end position="125"/>
    </location>
</feature>
<feature type="non-terminal residue" evidence="15">
    <location>
        <position position="1"/>
    </location>
</feature>
<keyword evidence="3 15" id="KW-0808">Transferase</keyword>
<dbReference type="EC" id="2.3.1.48" evidence="2"/>
<keyword evidence="5 12" id="KW-0863">Zinc-finger</keyword>
<evidence type="ECO:0000256" key="4">
    <source>
        <dbReference type="ARBA" id="ARBA00022723"/>
    </source>
</evidence>
<dbReference type="GO" id="GO:0031490">
    <property type="term" value="F:chromatin DNA binding"/>
    <property type="evidence" value="ECO:0007669"/>
    <property type="project" value="TreeGrafter"/>
</dbReference>
<evidence type="ECO:0000259" key="14">
    <source>
        <dbReference type="PROSITE" id="PS50134"/>
    </source>
</evidence>
<feature type="compositionally biased region" description="Pro residues" evidence="13">
    <location>
        <begin position="1"/>
        <end position="11"/>
    </location>
</feature>
<dbReference type="GO" id="GO:0000123">
    <property type="term" value="C:histone acetyltransferase complex"/>
    <property type="evidence" value="ECO:0007669"/>
    <property type="project" value="TreeGrafter"/>
</dbReference>
<dbReference type="GO" id="GO:0004402">
    <property type="term" value="F:histone acetyltransferase activity"/>
    <property type="evidence" value="ECO:0007669"/>
    <property type="project" value="InterPro"/>
</dbReference>
<dbReference type="InterPro" id="IPR035898">
    <property type="entry name" value="TAZ_dom_sf"/>
</dbReference>
<dbReference type="SMART" id="SM00551">
    <property type="entry name" value="ZnF_TAZ"/>
    <property type="match status" value="2"/>
</dbReference>
<dbReference type="InterPro" id="IPR000197">
    <property type="entry name" value="Znf_TAZ"/>
</dbReference>
<sequence length="298" mass="33725">PMSGPPAPPQQQWPGYPSPGAGVAPPLGAAAAPWMADPVKRKLIRDQLVLLLHAHKCRRRESQAASGEVHQCRLPHCQTMKNVLNHMTNCQAGRTCPVPHCASSRLIISHWKNCTRNYCPVCLPIKLASYRRQRQASKLTLRYQWPGYLWPGARVAPRPEVPRRLGSGYLGAAAAPWMAGPVKRKLIRNQLMLLLHARKCQRRESQAASGEVHQCRLPHCRTMKNVLNHMPSCQAGRSCPVPHCASSRLIISHWKNCTRNYCPVCQPLKLASYRRQRQAGKLTFRYLLAARRRSFQRR</sequence>
<feature type="zinc finger region" description="TAZ-type" evidence="12">
    <location>
        <begin position="180"/>
        <end position="268"/>
    </location>
</feature>
<feature type="domain" description="TAZ-type" evidence="14">
    <location>
        <begin position="180"/>
        <end position="268"/>
    </location>
</feature>
<dbReference type="Gene3D" id="1.20.1020.10">
    <property type="entry name" value="TAZ domain"/>
    <property type="match status" value="2"/>
</dbReference>
<evidence type="ECO:0000256" key="5">
    <source>
        <dbReference type="ARBA" id="ARBA00022771"/>
    </source>
</evidence>
<evidence type="ECO:0000256" key="13">
    <source>
        <dbReference type="SAM" id="MobiDB-lite"/>
    </source>
</evidence>
<proteinExistence type="predicted"/>
<reference evidence="15" key="1">
    <citation type="journal article" date="2018" name="PLoS Negl. Trop. Dis.">
        <title>Sialome diversity of ticks revealed by RNAseq of single tick salivary glands.</title>
        <authorList>
            <person name="Perner J."/>
            <person name="Kropackova S."/>
            <person name="Kopacek P."/>
            <person name="Ribeiro J.M."/>
        </authorList>
    </citation>
    <scope>NUCLEOTIDE SEQUENCE</scope>
    <source>
        <strain evidence="15">Siblings of single egg batch collected in Ceske Budejovice</strain>
        <tissue evidence="15">Salivary glands</tissue>
    </source>
</reference>
<dbReference type="GO" id="GO:0008270">
    <property type="term" value="F:zinc ion binding"/>
    <property type="evidence" value="ECO:0007669"/>
    <property type="project" value="UniProtKB-KW"/>
</dbReference>
<evidence type="ECO:0000256" key="6">
    <source>
        <dbReference type="ARBA" id="ARBA00022833"/>
    </source>
</evidence>
<evidence type="ECO:0000256" key="7">
    <source>
        <dbReference type="ARBA" id="ARBA00022853"/>
    </source>
</evidence>
<keyword evidence="8" id="KW-0805">Transcription regulation</keyword>
<feature type="region of interest" description="Disordered" evidence="13">
    <location>
        <begin position="1"/>
        <end position="21"/>
    </location>
</feature>
<accession>A0A147BE32</accession>
<protein>
    <recommendedName>
        <fullName evidence="2">histone acetyltransferase</fullName>
        <ecNumber evidence="2">2.3.1.48</ecNumber>
    </recommendedName>
</protein>
<feature type="compositionally biased region" description="Low complexity" evidence="13">
    <location>
        <begin position="12"/>
        <end position="21"/>
    </location>
</feature>
<dbReference type="GO" id="GO:0005667">
    <property type="term" value="C:transcription regulator complex"/>
    <property type="evidence" value="ECO:0007669"/>
    <property type="project" value="TreeGrafter"/>
</dbReference>
<dbReference type="SUPFAM" id="SSF57933">
    <property type="entry name" value="TAZ domain"/>
    <property type="match status" value="2"/>
</dbReference>
<keyword evidence="6 12" id="KW-0862">Zinc</keyword>
<evidence type="ECO:0000256" key="8">
    <source>
        <dbReference type="ARBA" id="ARBA00023015"/>
    </source>
</evidence>
<dbReference type="GO" id="GO:0045944">
    <property type="term" value="P:positive regulation of transcription by RNA polymerase II"/>
    <property type="evidence" value="ECO:0007669"/>
    <property type="project" value="TreeGrafter"/>
</dbReference>
<name>A0A147BE32_IXORI</name>
<evidence type="ECO:0000256" key="10">
    <source>
        <dbReference type="ARBA" id="ARBA00023242"/>
    </source>
</evidence>
<dbReference type="GO" id="GO:0003713">
    <property type="term" value="F:transcription coactivator activity"/>
    <property type="evidence" value="ECO:0007669"/>
    <property type="project" value="TreeGrafter"/>
</dbReference>
<evidence type="ECO:0000256" key="3">
    <source>
        <dbReference type="ARBA" id="ARBA00022679"/>
    </source>
</evidence>
<feature type="zinc finger region" description="TAZ-type" evidence="12">
    <location>
        <begin position="37"/>
        <end position="125"/>
    </location>
</feature>
<dbReference type="PROSITE" id="PS50134">
    <property type="entry name" value="ZF_TAZ"/>
    <property type="match status" value="2"/>
</dbReference>
<evidence type="ECO:0000256" key="9">
    <source>
        <dbReference type="ARBA" id="ARBA00023163"/>
    </source>
</evidence>